<gene>
    <name evidence="7" type="ORF">L210DRAFT_3622853</name>
</gene>
<feature type="transmembrane region" description="Helical" evidence="6">
    <location>
        <begin position="102"/>
        <end position="120"/>
    </location>
</feature>
<organism evidence="7 8">
    <name type="scientific">Boletus edulis BED1</name>
    <dbReference type="NCBI Taxonomy" id="1328754"/>
    <lineage>
        <taxon>Eukaryota</taxon>
        <taxon>Fungi</taxon>
        <taxon>Dikarya</taxon>
        <taxon>Basidiomycota</taxon>
        <taxon>Agaricomycotina</taxon>
        <taxon>Agaricomycetes</taxon>
        <taxon>Agaricomycetidae</taxon>
        <taxon>Boletales</taxon>
        <taxon>Boletineae</taxon>
        <taxon>Boletaceae</taxon>
        <taxon>Boletoideae</taxon>
        <taxon>Boletus</taxon>
    </lineage>
</organism>
<evidence type="ECO:0000313" key="7">
    <source>
        <dbReference type="EMBL" id="KAF8434495.1"/>
    </source>
</evidence>
<dbReference type="AlphaFoldDB" id="A0AAD4GBY1"/>
<dbReference type="Pfam" id="PF07690">
    <property type="entry name" value="MFS_1"/>
    <property type="match status" value="1"/>
</dbReference>
<keyword evidence="3 6" id="KW-0812">Transmembrane</keyword>
<reference evidence="7" key="1">
    <citation type="submission" date="2019-10" db="EMBL/GenBank/DDBJ databases">
        <authorList>
            <consortium name="DOE Joint Genome Institute"/>
            <person name="Kuo A."/>
            <person name="Miyauchi S."/>
            <person name="Kiss E."/>
            <person name="Drula E."/>
            <person name="Kohler A."/>
            <person name="Sanchez-Garcia M."/>
            <person name="Andreopoulos B."/>
            <person name="Barry K.W."/>
            <person name="Bonito G."/>
            <person name="Buee M."/>
            <person name="Carver A."/>
            <person name="Chen C."/>
            <person name="Cichocki N."/>
            <person name="Clum A."/>
            <person name="Culley D."/>
            <person name="Crous P.W."/>
            <person name="Fauchery L."/>
            <person name="Girlanda M."/>
            <person name="Hayes R."/>
            <person name="Keri Z."/>
            <person name="LaButti K."/>
            <person name="Lipzen A."/>
            <person name="Lombard V."/>
            <person name="Magnuson J."/>
            <person name="Maillard F."/>
            <person name="Morin E."/>
            <person name="Murat C."/>
            <person name="Nolan M."/>
            <person name="Ohm R."/>
            <person name="Pangilinan J."/>
            <person name="Pereira M."/>
            <person name="Perotto S."/>
            <person name="Peter M."/>
            <person name="Riley R."/>
            <person name="Sitrit Y."/>
            <person name="Stielow B."/>
            <person name="Szollosi G."/>
            <person name="Zifcakova L."/>
            <person name="Stursova M."/>
            <person name="Spatafora J.W."/>
            <person name="Tedersoo L."/>
            <person name="Vaario L.-M."/>
            <person name="Yamada A."/>
            <person name="Yan M."/>
            <person name="Wang P."/>
            <person name="Xu J."/>
            <person name="Bruns T."/>
            <person name="Baldrian P."/>
            <person name="Vilgalys R."/>
            <person name="Henrissat B."/>
            <person name="Grigoriev I.V."/>
            <person name="Hibbett D."/>
            <person name="Nagy L.G."/>
            <person name="Martin F.M."/>
        </authorList>
    </citation>
    <scope>NUCLEOTIDE SEQUENCE</scope>
    <source>
        <strain evidence="7">BED1</strain>
    </source>
</reference>
<evidence type="ECO:0000256" key="1">
    <source>
        <dbReference type="ARBA" id="ARBA00004141"/>
    </source>
</evidence>
<protein>
    <submittedName>
        <fullName evidence="7">Allantoate permease</fullName>
    </submittedName>
</protein>
<proteinExistence type="predicted"/>
<accession>A0AAD4GBY1</accession>
<feature type="transmembrane region" description="Helical" evidence="6">
    <location>
        <begin position="394"/>
        <end position="411"/>
    </location>
</feature>
<dbReference type="GO" id="GO:0022857">
    <property type="term" value="F:transmembrane transporter activity"/>
    <property type="evidence" value="ECO:0007669"/>
    <property type="project" value="InterPro"/>
</dbReference>
<dbReference type="InterPro" id="IPR036259">
    <property type="entry name" value="MFS_trans_sf"/>
</dbReference>
<dbReference type="InterPro" id="IPR011701">
    <property type="entry name" value="MFS"/>
</dbReference>
<feature type="transmembrane region" description="Helical" evidence="6">
    <location>
        <begin position="219"/>
        <end position="237"/>
    </location>
</feature>
<feature type="transmembrane region" description="Helical" evidence="6">
    <location>
        <begin position="181"/>
        <end position="207"/>
    </location>
</feature>
<comment type="caution">
    <text evidence="7">The sequence shown here is derived from an EMBL/GenBank/DDBJ whole genome shotgun (WGS) entry which is preliminary data.</text>
</comment>
<feature type="transmembrane region" description="Helical" evidence="6">
    <location>
        <begin position="484"/>
        <end position="506"/>
    </location>
</feature>
<feature type="transmembrane region" description="Helical" evidence="6">
    <location>
        <begin position="359"/>
        <end position="382"/>
    </location>
</feature>
<name>A0AAD4GBY1_BOLED</name>
<comment type="subcellular location">
    <subcellularLocation>
        <location evidence="1">Membrane</location>
        <topology evidence="1">Multi-pass membrane protein</topology>
    </subcellularLocation>
</comment>
<feature type="transmembrane region" description="Helical" evidence="6">
    <location>
        <begin position="452"/>
        <end position="472"/>
    </location>
</feature>
<keyword evidence="4 6" id="KW-1133">Transmembrane helix</keyword>
<evidence type="ECO:0000256" key="6">
    <source>
        <dbReference type="SAM" id="Phobius"/>
    </source>
</evidence>
<feature type="transmembrane region" description="Helical" evidence="6">
    <location>
        <begin position="249"/>
        <end position="267"/>
    </location>
</feature>
<evidence type="ECO:0000256" key="3">
    <source>
        <dbReference type="ARBA" id="ARBA00022692"/>
    </source>
</evidence>
<keyword evidence="2" id="KW-0813">Transport</keyword>
<keyword evidence="8" id="KW-1185">Reference proteome</keyword>
<dbReference type="EMBL" id="WHUW01000028">
    <property type="protein sequence ID" value="KAF8434495.1"/>
    <property type="molecule type" value="Genomic_DNA"/>
</dbReference>
<feature type="transmembrane region" description="Helical" evidence="6">
    <location>
        <begin position="317"/>
        <end position="339"/>
    </location>
</feature>
<evidence type="ECO:0000256" key="2">
    <source>
        <dbReference type="ARBA" id="ARBA00022448"/>
    </source>
</evidence>
<dbReference type="PANTHER" id="PTHR43791:SF65">
    <property type="entry name" value="MAJOR FACILITATOR SUPERFAMILY (MFS) PROFILE DOMAIN-CONTAINING PROTEIN-RELATED"/>
    <property type="match status" value="1"/>
</dbReference>
<evidence type="ECO:0000256" key="4">
    <source>
        <dbReference type="ARBA" id="ARBA00022989"/>
    </source>
</evidence>
<dbReference type="PANTHER" id="PTHR43791">
    <property type="entry name" value="PERMEASE-RELATED"/>
    <property type="match status" value="1"/>
</dbReference>
<sequence>MAKIRSLARPTLEVPNWVTNTEVFKKEQHSTSAWGKGLFGKRKFLPRDPDAIATRRSVFDDPHLAPFYWPKQDYENIHRFDPSARWTCQEEKTLIRKIDCKIAFMATVAYFALILDFVNLTQANSANFLSDLHLTTNDFNTGNTIYRFSYLCAELPSQLISKRVCLWSIVSLSQFWLKARASFLACRLLLGILQGGFVPGLVLYMSYFYTKTELPIRTAIIWASSHVCHIISTFLAYGIFHLNGVGGKAGWHGLITLAMGVASFFNMPPSPTQTKTWFRPKGWLTEREEVIIVNKILRDDPTKGDMHNREPVTLKRLWTAVCDYDLWPLYILGIVSAIPTDPPSVYLTLSLRHAGFNTFNTNLLTIPSQVTGMINIILLSLVSEWLSERTFVSMMENLWVLPFLVALYTLPSRSSPWLLFGLLTGFLSHPTAVPICLAWCSTNSGAVAGRTVYTTLYSMFVQVSIAVAAQVYRSNDAPRYRHGNSILIIICSINVLLLYPATKVYYIWRNRQRARIWDAMTPEEKVHYLNTRMLGISGLISDLHIEA</sequence>
<dbReference type="SUPFAM" id="SSF103473">
    <property type="entry name" value="MFS general substrate transporter"/>
    <property type="match status" value="1"/>
</dbReference>
<dbReference type="Gene3D" id="1.20.1250.20">
    <property type="entry name" value="MFS general substrate transporter like domains"/>
    <property type="match status" value="1"/>
</dbReference>
<dbReference type="Proteomes" id="UP001194468">
    <property type="component" value="Unassembled WGS sequence"/>
</dbReference>
<evidence type="ECO:0000313" key="8">
    <source>
        <dbReference type="Proteomes" id="UP001194468"/>
    </source>
</evidence>
<keyword evidence="5 6" id="KW-0472">Membrane</keyword>
<evidence type="ECO:0000256" key="5">
    <source>
        <dbReference type="ARBA" id="ARBA00023136"/>
    </source>
</evidence>
<dbReference type="GO" id="GO:0016020">
    <property type="term" value="C:membrane"/>
    <property type="evidence" value="ECO:0007669"/>
    <property type="project" value="UniProtKB-SubCell"/>
</dbReference>
<feature type="transmembrane region" description="Helical" evidence="6">
    <location>
        <begin position="417"/>
        <end position="440"/>
    </location>
</feature>
<reference evidence="7" key="2">
    <citation type="journal article" date="2020" name="Nat. Commun.">
        <title>Large-scale genome sequencing of mycorrhizal fungi provides insights into the early evolution of symbiotic traits.</title>
        <authorList>
            <person name="Miyauchi S."/>
            <person name="Kiss E."/>
            <person name="Kuo A."/>
            <person name="Drula E."/>
            <person name="Kohler A."/>
            <person name="Sanchez-Garcia M."/>
            <person name="Morin E."/>
            <person name="Andreopoulos B."/>
            <person name="Barry K.W."/>
            <person name="Bonito G."/>
            <person name="Buee M."/>
            <person name="Carver A."/>
            <person name="Chen C."/>
            <person name="Cichocki N."/>
            <person name="Clum A."/>
            <person name="Culley D."/>
            <person name="Crous P.W."/>
            <person name="Fauchery L."/>
            <person name="Girlanda M."/>
            <person name="Hayes R.D."/>
            <person name="Keri Z."/>
            <person name="LaButti K."/>
            <person name="Lipzen A."/>
            <person name="Lombard V."/>
            <person name="Magnuson J."/>
            <person name="Maillard F."/>
            <person name="Murat C."/>
            <person name="Nolan M."/>
            <person name="Ohm R.A."/>
            <person name="Pangilinan J."/>
            <person name="Pereira M.F."/>
            <person name="Perotto S."/>
            <person name="Peter M."/>
            <person name="Pfister S."/>
            <person name="Riley R."/>
            <person name="Sitrit Y."/>
            <person name="Stielow J.B."/>
            <person name="Szollosi G."/>
            <person name="Zifcakova L."/>
            <person name="Stursova M."/>
            <person name="Spatafora J.W."/>
            <person name="Tedersoo L."/>
            <person name="Vaario L.M."/>
            <person name="Yamada A."/>
            <person name="Yan M."/>
            <person name="Wang P."/>
            <person name="Xu J."/>
            <person name="Bruns T."/>
            <person name="Baldrian P."/>
            <person name="Vilgalys R."/>
            <person name="Dunand C."/>
            <person name="Henrissat B."/>
            <person name="Grigoriev I.V."/>
            <person name="Hibbett D."/>
            <person name="Nagy L.G."/>
            <person name="Martin F.M."/>
        </authorList>
    </citation>
    <scope>NUCLEOTIDE SEQUENCE</scope>
    <source>
        <strain evidence="7">BED1</strain>
    </source>
</reference>
<dbReference type="FunFam" id="1.20.1250.20:FF:000106">
    <property type="entry name" value="MFS transporter, putative"/>
    <property type="match status" value="1"/>
</dbReference>